<evidence type="ECO:0000256" key="1">
    <source>
        <dbReference type="ARBA" id="ARBA00006484"/>
    </source>
</evidence>
<evidence type="ECO:0000256" key="2">
    <source>
        <dbReference type="ARBA" id="ARBA00023002"/>
    </source>
</evidence>
<reference evidence="4" key="1">
    <citation type="journal article" date="2019" name="Int. J. Syst. Evol. Microbiol.">
        <title>The Global Catalogue of Microorganisms (GCM) 10K type strain sequencing project: providing services to taxonomists for standard genome sequencing and annotation.</title>
        <authorList>
            <consortium name="The Broad Institute Genomics Platform"/>
            <consortium name="The Broad Institute Genome Sequencing Center for Infectious Disease"/>
            <person name="Wu L."/>
            <person name="Ma J."/>
        </authorList>
    </citation>
    <scope>NUCLEOTIDE SEQUENCE [LARGE SCALE GENOMIC DNA]</scope>
    <source>
        <strain evidence="4">NBRC 106593</strain>
    </source>
</reference>
<evidence type="ECO:0000313" key="3">
    <source>
        <dbReference type="EMBL" id="MFC6713638.1"/>
    </source>
</evidence>
<comment type="similarity">
    <text evidence="1">Belongs to the short-chain dehydrogenases/reductases (SDR) family.</text>
</comment>
<dbReference type="Pfam" id="PF13561">
    <property type="entry name" value="adh_short_C2"/>
    <property type="match status" value="1"/>
</dbReference>
<dbReference type="Gene3D" id="3.40.50.720">
    <property type="entry name" value="NAD(P)-binding Rossmann-like Domain"/>
    <property type="match status" value="1"/>
</dbReference>
<sequence length="250" mass="26067">MSTPQPQRRSVLITGGTAGIGLATAAAFASAGADVVISGRDPERGRTAVESLADAPGRVSYVPADVSRSGDIDNLFAQVLQQHGQLDVLVNNAAYEFNRPLAETTLEDYQRVMDTNLRSYYYASVLAVRHMVPRGGGVIVNINSVTSEHPVPGTGLYAMAKGGVKLLTKALAIEHGKDGIRVNEINPGTIHTAVFDAPESAALKEGAIAATPLGRLGKPEEIAAAVVFLASDASSFTNGSSWLIDGGLTI</sequence>
<dbReference type="InterPro" id="IPR002347">
    <property type="entry name" value="SDR_fam"/>
</dbReference>
<dbReference type="Proteomes" id="UP001596356">
    <property type="component" value="Unassembled WGS sequence"/>
</dbReference>
<dbReference type="NCBIfam" id="NF005559">
    <property type="entry name" value="PRK07231.1"/>
    <property type="match status" value="1"/>
</dbReference>
<name>A0ABW2ARB2_9MICO</name>
<accession>A0ABW2ARB2</accession>
<dbReference type="RefSeq" id="WP_377821556.1">
    <property type="nucleotide sequence ID" value="NZ_JBHSWJ010000002.1"/>
</dbReference>
<organism evidence="3 4">
    <name type="scientific">Branchiibius cervicis</name>
    <dbReference type="NCBI Taxonomy" id="908252"/>
    <lineage>
        <taxon>Bacteria</taxon>
        <taxon>Bacillati</taxon>
        <taxon>Actinomycetota</taxon>
        <taxon>Actinomycetes</taxon>
        <taxon>Micrococcales</taxon>
        <taxon>Dermacoccaceae</taxon>
        <taxon>Branchiibius</taxon>
    </lineage>
</organism>
<keyword evidence="2 3" id="KW-0560">Oxidoreductase</keyword>
<dbReference type="InterPro" id="IPR006311">
    <property type="entry name" value="TAT_signal"/>
</dbReference>
<dbReference type="GO" id="GO:0016491">
    <property type="term" value="F:oxidoreductase activity"/>
    <property type="evidence" value="ECO:0007669"/>
    <property type="project" value="UniProtKB-KW"/>
</dbReference>
<dbReference type="SUPFAM" id="SSF51735">
    <property type="entry name" value="NAD(P)-binding Rossmann-fold domains"/>
    <property type="match status" value="1"/>
</dbReference>
<proteinExistence type="inferred from homology"/>
<dbReference type="PROSITE" id="PS00061">
    <property type="entry name" value="ADH_SHORT"/>
    <property type="match status" value="1"/>
</dbReference>
<evidence type="ECO:0000313" key="4">
    <source>
        <dbReference type="Proteomes" id="UP001596356"/>
    </source>
</evidence>
<dbReference type="PANTHER" id="PTHR43639">
    <property type="entry name" value="OXIDOREDUCTASE, SHORT-CHAIN DEHYDROGENASE/REDUCTASE FAMILY (AFU_ORTHOLOGUE AFUA_5G02870)"/>
    <property type="match status" value="1"/>
</dbReference>
<dbReference type="EC" id="1.1.1.-" evidence="3"/>
<gene>
    <name evidence="3" type="ORF">ACFQBT_07245</name>
</gene>
<protein>
    <submittedName>
        <fullName evidence="3">SDR family NAD(P)-dependent oxidoreductase</fullName>
        <ecNumber evidence="3">1.1.1.-</ecNumber>
    </submittedName>
</protein>
<dbReference type="PRINTS" id="PR00081">
    <property type="entry name" value="GDHRDH"/>
</dbReference>
<keyword evidence="4" id="KW-1185">Reference proteome</keyword>
<comment type="caution">
    <text evidence="3">The sequence shown here is derived from an EMBL/GenBank/DDBJ whole genome shotgun (WGS) entry which is preliminary data.</text>
</comment>
<dbReference type="CDD" id="cd05233">
    <property type="entry name" value="SDR_c"/>
    <property type="match status" value="1"/>
</dbReference>
<dbReference type="PRINTS" id="PR00080">
    <property type="entry name" value="SDRFAMILY"/>
</dbReference>
<dbReference type="InterPro" id="IPR036291">
    <property type="entry name" value="NAD(P)-bd_dom_sf"/>
</dbReference>
<dbReference type="EMBL" id="JBHSWJ010000002">
    <property type="protein sequence ID" value="MFC6713638.1"/>
    <property type="molecule type" value="Genomic_DNA"/>
</dbReference>
<dbReference type="PANTHER" id="PTHR43639:SF1">
    <property type="entry name" value="SHORT-CHAIN DEHYDROGENASE_REDUCTASE FAMILY PROTEIN"/>
    <property type="match status" value="1"/>
</dbReference>
<dbReference type="PROSITE" id="PS51318">
    <property type="entry name" value="TAT"/>
    <property type="match status" value="1"/>
</dbReference>
<dbReference type="InterPro" id="IPR020904">
    <property type="entry name" value="Sc_DH/Rdtase_CS"/>
</dbReference>